<organism evidence="1">
    <name type="scientific">marine sediment metagenome</name>
    <dbReference type="NCBI Taxonomy" id="412755"/>
    <lineage>
        <taxon>unclassified sequences</taxon>
        <taxon>metagenomes</taxon>
        <taxon>ecological metagenomes</taxon>
    </lineage>
</organism>
<dbReference type="Pfam" id="PF00480">
    <property type="entry name" value="ROK"/>
    <property type="match status" value="1"/>
</dbReference>
<sequence length="256" mass="28066">MEILGLDIGGSGIKGAIVETENGKLISERLRFATPQPAHPEAVAKTVEELVRRLNWQGNIGCSFPMVVVDGKCMTAGNMMDDWVNVQVDELFEAACPNTKFHLGNDADLAGLAEMQLGVGNGLKGKVIMVTIGTGLGTGVFYNHILIPNIEMGRVLYENGEPIEFFASGLTRKKDNLELKEWAGRFDYFLTHLKRVMSPDHFIIGGGLSKKYKKFSSYLSVDVPLRVAHFENDAGIIGAALYAESQLNISDQINEF</sequence>
<dbReference type="SUPFAM" id="SSF53067">
    <property type="entry name" value="Actin-like ATPase domain"/>
    <property type="match status" value="1"/>
</dbReference>
<accession>A0A0F9Y6V2</accession>
<comment type="caution">
    <text evidence="1">The sequence shown here is derived from an EMBL/GenBank/DDBJ whole genome shotgun (WGS) entry which is preliminary data.</text>
</comment>
<dbReference type="NCBIfam" id="NF045942">
    <property type="entry name" value="PolPhglucPhase"/>
    <property type="match status" value="1"/>
</dbReference>
<evidence type="ECO:0000313" key="1">
    <source>
        <dbReference type="EMBL" id="KKO07682.1"/>
    </source>
</evidence>
<dbReference type="InterPro" id="IPR043129">
    <property type="entry name" value="ATPase_NBD"/>
</dbReference>
<protein>
    <recommendedName>
        <fullName evidence="2">ROK family protein</fullName>
    </recommendedName>
</protein>
<dbReference type="CDD" id="cd24058">
    <property type="entry name" value="ASKHA_NBD_ROK_PPGK"/>
    <property type="match status" value="1"/>
</dbReference>
<evidence type="ECO:0008006" key="2">
    <source>
        <dbReference type="Google" id="ProtNLM"/>
    </source>
</evidence>
<name>A0A0F9Y6V2_9ZZZZ</name>
<reference evidence="1" key="1">
    <citation type="journal article" date="2015" name="Nature">
        <title>Complex archaea that bridge the gap between prokaryotes and eukaryotes.</title>
        <authorList>
            <person name="Spang A."/>
            <person name="Saw J.H."/>
            <person name="Jorgensen S.L."/>
            <person name="Zaremba-Niedzwiedzka K."/>
            <person name="Martijn J."/>
            <person name="Lind A.E."/>
            <person name="van Eijk R."/>
            <person name="Schleper C."/>
            <person name="Guy L."/>
            <person name="Ettema T.J."/>
        </authorList>
    </citation>
    <scope>NUCLEOTIDE SEQUENCE</scope>
</reference>
<dbReference type="Gene3D" id="3.30.420.40">
    <property type="match status" value="2"/>
</dbReference>
<gene>
    <name evidence="1" type="ORF">LCGC14_0050200</name>
</gene>
<dbReference type="AlphaFoldDB" id="A0A0F9Y6V2"/>
<dbReference type="PANTHER" id="PTHR18964">
    <property type="entry name" value="ROK (REPRESSOR, ORF, KINASE) FAMILY"/>
    <property type="match status" value="1"/>
</dbReference>
<proteinExistence type="predicted"/>
<dbReference type="InterPro" id="IPR000600">
    <property type="entry name" value="ROK"/>
</dbReference>
<dbReference type="EMBL" id="LAZR01000011">
    <property type="protein sequence ID" value="KKO07682.1"/>
    <property type="molecule type" value="Genomic_DNA"/>
</dbReference>
<dbReference type="PANTHER" id="PTHR18964:SF146">
    <property type="entry name" value="POLYPHOSPHATE GLUCOKINASE"/>
    <property type="match status" value="1"/>
</dbReference>